<sequence length="342" mass="35039">MFDITDLSVPIVAAPMAGGPSTPALATAVGDAGGLGFLAAGYAAPATVAEQIRQVRSATTAPFGVNVFVPGAPADPAAVAAYRAELEPEAARYDADLPEPDPGDDDHWDDKLALLVDDPVPVVSFTFGVPDRDVVQRLRAAGSAVLVTVTSPGEAAAAVSAGADVLCVQGPEAGGHRGTFDPEADPDPTPLPALLAAVTAMSPIPVVAAGGIMTGDDVAAAMRAGTVAVQLGTAFLRTPESGARRAHKDALADARFDTTTLTRAFSGRWARGLRNGFVDAHPDAPAGYPMVDQMTKPLRAAAAALGDPERMSLWAGTGYRAATEEPAATVTTRLWERARNSR</sequence>
<keyword evidence="7" id="KW-0288">FMN</keyword>
<organism evidence="13 14">
    <name type="scientific">Haloactinopolyspora alba</name>
    <dbReference type="NCBI Taxonomy" id="648780"/>
    <lineage>
        <taxon>Bacteria</taxon>
        <taxon>Bacillati</taxon>
        <taxon>Actinomycetota</taxon>
        <taxon>Actinomycetes</taxon>
        <taxon>Jiangellales</taxon>
        <taxon>Jiangellaceae</taxon>
        <taxon>Haloactinopolyspora</taxon>
    </lineage>
</organism>
<evidence type="ECO:0000256" key="1">
    <source>
        <dbReference type="ARBA" id="ARBA00001917"/>
    </source>
</evidence>
<evidence type="ECO:0000256" key="9">
    <source>
        <dbReference type="ARBA" id="ARBA00023002"/>
    </source>
</evidence>
<dbReference type="FunFam" id="3.20.20.70:FF:000154">
    <property type="entry name" value="Probable nitronate monooxygenase"/>
    <property type="match status" value="1"/>
</dbReference>
<evidence type="ECO:0000256" key="2">
    <source>
        <dbReference type="ARBA" id="ARBA00003535"/>
    </source>
</evidence>
<dbReference type="InterPro" id="IPR013785">
    <property type="entry name" value="Aldolase_TIM"/>
</dbReference>
<evidence type="ECO:0000313" key="14">
    <source>
        <dbReference type="Proteomes" id="UP000243528"/>
    </source>
</evidence>
<keyword evidence="10" id="KW-0503">Monooxygenase</keyword>
<dbReference type="EMBL" id="PYGE01000005">
    <property type="protein sequence ID" value="PSL04568.1"/>
    <property type="molecule type" value="Genomic_DNA"/>
</dbReference>
<evidence type="ECO:0000256" key="7">
    <source>
        <dbReference type="ARBA" id="ARBA00022643"/>
    </source>
</evidence>
<comment type="catalytic activity">
    <reaction evidence="12">
        <text>3 propionate 3-nitronate + 3 O2 + H2O = 3 3-oxopropanoate + 2 nitrate + nitrite + H2O2 + 3 H(+)</text>
        <dbReference type="Rhea" id="RHEA:57332"/>
        <dbReference type="ChEBI" id="CHEBI:15377"/>
        <dbReference type="ChEBI" id="CHEBI:15378"/>
        <dbReference type="ChEBI" id="CHEBI:15379"/>
        <dbReference type="ChEBI" id="CHEBI:16240"/>
        <dbReference type="ChEBI" id="CHEBI:16301"/>
        <dbReference type="ChEBI" id="CHEBI:17632"/>
        <dbReference type="ChEBI" id="CHEBI:33190"/>
        <dbReference type="ChEBI" id="CHEBI:136067"/>
    </reaction>
</comment>
<comment type="similarity">
    <text evidence="3">Belongs to the nitronate monooxygenase family. NMO class I subfamily.</text>
</comment>
<evidence type="ECO:0000256" key="10">
    <source>
        <dbReference type="ARBA" id="ARBA00023033"/>
    </source>
</evidence>
<dbReference type="AlphaFoldDB" id="A0A2P8E520"/>
<dbReference type="GO" id="GO:0018580">
    <property type="term" value="F:nitronate monooxygenase activity"/>
    <property type="evidence" value="ECO:0007669"/>
    <property type="project" value="InterPro"/>
</dbReference>
<evidence type="ECO:0000256" key="6">
    <source>
        <dbReference type="ARBA" id="ARBA00022630"/>
    </source>
</evidence>
<keyword evidence="9" id="KW-0560">Oxidoreductase</keyword>
<dbReference type="PANTHER" id="PTHR42747:SF3">
    <property type="entry name" value="NITRONATE MONOOXYGENASE-RELATED"/>
    <property type="match status" value="1"/>
</dbReference>
<name>A0A2P8E520_9ACTN</name>
<dbReference type="Gene3D" id="3.20.20.70">
    <property type="entry name" value="Aldolase class I"/>
    <property type="match status" value="1"/>
</dbReference>
<evidence type="ECO:0000256" key="4">
    <source>
        <dbReference type="ARBA" id="ARBA00013457"/>
    </source>
</evidence>
<accession>A0A2P8E520</accession>
<dbReference type="PANTHER" id="PTHR42747">
    <property type="entry name" value="NITRONATE MONOOXYGENASE-RELATED"/>
    <property type="match status" value="1"/>
</dbReference>
<keyword evidence="8" id="KW-0547">Nucleotide-binding</keyword>
<gene>
    <name evidence="13" type="ORF">CLV30_10531</name>
</gene>
<dbReference type="InterPro" id="IPR004136">
    <property type="entry name" value="NMO"/>
</dbReference>
<keyword evidence="5" id="KW-0216">Detoxification</keyword>
<dbReference type="GO" id="GO:0000166">
    <property type="term" value="F:nucleotide binding"/>
    <property type="evidence" value="ECO:0007669"/>
    <property type="project" value="UniProtKB-KW"/>
</dbReference>
<dbReference type="Pfam" id="PF03060">
    <property type="entry name" value="NMO"/>
    <property type="match status" value="1"/>
</dbReference>
<comment type="caution">
    <text evidence="13">The sequence shown here is derived from an EMBL/GenBank/DDBJ whole genome shotgun (WGS) entry which is preliminary data.</text>
</comment>
<evidence type="ECO:0000256" key="11">
    <source>
        <dbReference type="ARBA" id="ARBA00031155"/>
    </source>
</evidence>
<dbReference type="GO" id="GO:0009636">
    <property type="term" value="P:response to toxic substance"/>
    <property type="evidence" value="ECO:0007669"/>
    <property type="project" value="UniProtKB-KW"/>
</dbReference>
<protein>
    <recommendedName>
        <fullName evidence="4">Probable nitronate monooxygenase</fullName>
    </recommendedName>
    <alternativeName>
        <fullName evidence="11">Propionate 3-nitronate monooxygenase</fullName>
    </alternativeName>
</protein>
<comment type="function">
    <text evidence="2">Nitronate monooxygenase that uses molecular oxygen to catalyze the oxidative denitrification of alkyl nitronates. Acts on propionate 3-nitronate (P3N), the presumed physiological substrate. Probably functions in the detoxification of P3N, a metabolic poison produced by plants and fungi as a defense mechanism.</text>
</comment>
<dbReference type="RefSeq" id="WP_106536784.1">
    <property type="nucleotide sequence ID" value="NZ_PYGE01000005.1"/>
</dbReference>
<dbReference type="CDD" id="cd04730">
    <property type="entry name" value="NPD_like"/>
    <property type="match status" value="1"/>
</dbReference>
<evidence type="ECO:0000256" key="8">
    <source>
        <dbReference type="ARBA" id="ARBA00022741"/>
    </source>
</evidence>
<dbReference type="OrthoDB" id="9778912at2"/>
<keyword evidence="14" id="KW-1185">Reference proteome</keyword>
<evidence type="ECO:0000256" key="12">
    <source>
        <dbReference type="ARBA" id="ARBA00049401"/>
    </source>
</evidence>
<dbReference type="Proteomes" id="UP000243528">
    <property type="component" value="Unassembled WGS sequence"/>
</dbReference>
<evidence type="ECO:0000256" key="3">
    <source>
        <dbReference type="ARBA" id="ARBA00009881"/>
    </source>
</evidence>
<keyword evidence="6" id="KW-0285">Flavoprotein</keyword>
<dbReference type="SUPFAM" id="SSF51412">
    <property type="entry name" value="Inosine monophosphate dehydrogenase (IMPDH)"/>
    <property type="match status" value="1"/>
</dbReference>
<comment type="cofactor">
    <cofactor evidence="1">
        <name>FMN</name>
        <dbReference type="ChEBI" id="CHEBI:58210"/>
    </cofactor>
</comment>
<evidence type="ECO:0000313" key="13">
    <source>
        <dbReference type="EMBL" id="PSL04568.1"/>
    </source>
</evidence>
<proteinExistence type="inferred from homology"/>
<evidence type="ECO:0000256" key="5">
    <source>
        <dbReference type="ARBA" id="ARBA00022575"/>
    </source>
</evidence>
<reference evidence="13 14" key="1">
    <citation type="submission" date="2018-03" db="EMBL/GenBank/DDBJ databases">
        <title>Genomic Encyclopedia of Archaeal and Bacterial Type Strains, Phase II (KMG-II): from individual species to whole genera.</title>
        <authorList>
            <person name="Goeker M."/>
        </authorList>
    </citation>
    <scope>NUCLEOTIDE SEQUENCE [LARGE SCALE GENOMIC DNA]</scope>
    <source>
        <strain evidence="13 14">DSM 45211</strain>
    </source>
</reference>